<dbReference type="GO" id="GO:0005737">
    <property type="term" value="C:cytoplasm"/>
    <property type="evidence" value="ECO:0007669"/>
    <property type="project" value="UniProtKB-SubCell"/>
</dbReference>
<dbReference type="Proteomes" id="UP000324354">
    <property type="component" value="Chromosome"/>
</dbReference>
<feature type="binding site" evidence="10">
    <location>
        <begin position="144"/>
        <end position="147"/>
    </location>
    <ligand>
        <name>GTP</name>
        <dbReference type="ChEBI" id="CHEBI:37565"/>
    </ligand>
</feature>
<evidence type="ECO:0000256" key="9">
    <source>
        <dbReference type="ARBA" id="ARBA00023134"/>
    </source>
</evidence>
<dbReference type="EC" id="3.6.5.3" evidence="10"/>
<dbReference type="Pfam" id="PF22594">
    <property type="entry name" value="GTP-eEF1A_C"/>
    <property type="match status" value="1"/>
</dbReference>
<organism evidence="12 13">
    <name type="scientific">Pyrococcus furiosus (strain ATCC 43587 / DSM 3638 / JCM 8422 / Vc1)</name>
    <dbReference type="NCBI Taxonomy" id="186497"/>
    <lineage>
        <taxon>Archaea</taxon>
        <taxon>Methanobacteriati</taxon>
        <taxon>Methanobacteriota</taxon>
        <taxon>Thermococci</taxon>
        <taxon>Thermococcales</taxon>
        <taxon>Thermococcaceae</taxon>
        <taxon>Pyrococcus</taxon>
    </lineage>
</organism>
<dbReference type="SUPFAM" id="SSF50447">
    <property type="entry name" value="Translation proteins"/>
    <property type="match status" value="1"/>
</dbReference>
<comment type="subcellular location">
    <subcellularLocation>
        <location evidence="1 10">Cytoplasm</location>
    </subcellularLocation>
</comment>
<keyword evidence="4 10" id="KW-0547">Nucleotide-binding</keyword>
<keyword evidence="7 10" id="KW-0460">Magnesium</keyword>
<dbReference type="Pfam" id="PF00009">
    <property type="entry name" value="GTP_EFTU"/>
    <property type="match status" value="1"/>
</dbReference>
<comment type="catalytic activity">
    <reaction evidence="10">
        <text>GTP + H2O = GDP + phosphate + H(+)</text>
        <dbReference type="Rhea" id="RHEA:19669"/>
        <dbReference type="ChEBI" id="CHEBI:15377"/>
        <dbReference type="ChEBI" id="CHEBI:15378"/>
        <dbReference type="ChEBI" id="CHEBI:37565"/>
        <dbReference type="ChEBI" id="CHEBI:43474"/>
        <dbReference type="ChEBI" id="CHEBI:58189"/>
        <dbReference type="EC" id="3.6.5.3"/>
    </reaction>
</comment>
<dbReference type="InterPro" id="IPR000795">
    <property type="entry name" value="T_Tr_GTP-bd_dom"/>
</dbReference>
<dbReference type="InterPro" id="IPR031157">
    <property type="entry name" value="G_TR_CS"/>
</dbReference>
<dbReference type="EMBL" id="CP023154">
    <property type="protein sequence ID" value="QEK79009.1"/>
    <property type="molecule type" value="Genomic_DNA"/>
</dbReference>
<sequence length="428" mass="47635">MPKDKPHVNIVFIGHVDHGKSTTIGRLLYDTGNIPEQIIKKFEEMGEKGKSFKFAWVMDRLKEERERGITIDVAHTKFETPHRYITIIDAPGHRDFVKNMITGASQADAAVLVVAATDGVMPQTKEHAFLARTLGIKHIIVAINKMDMVNYNQKRFEEVKAQVEKLLKMLGYKDFPVIPISAWEGENVVKKSDKMPWYNGPTLIEALDQIPEPEKPVDKPLRIPIQDVYSIKGVGTVPVGRVETGKLRVGEVVIFEPASTIFHKPIQGEVKSIEMHHEPLEEALPGDNIGFNVRGVSKNDIKRGDVAGHTTNPPTVVRTKDTFKAQIIVLNHPTAITVGYSPVLHAHTAQVPVRFEQLLAKLDPKTGNIVEENPQFIKTGDAAIVILRPMKPVVLEPVKEIPQLGRFAIRDMGMTIAAGMVISIQRGE</sequence>
<dbReference type="Pfam" id="PF03144">
    <property type="entry name" value="GTP_EFTU_D2"/>
    <property type="match status" value="1"/>
</dbReference>
<keyword evidence="6 10" id="KW-0378">Hydrolase</keyword>
<dbReference type="InterPro" id="IPR009001">
    <property type="entry name" value="Transl_elong_EF1A/Init_IF2_C"/>
</dbReference>
<keyword evidence="5 10" id="KW-0251">Elongation factor</keyword>
<dbReference type="GO" id="GO:0003924">
    <property type="term" value="F:GTPase activity"/>
    <property type="evidence" value="ECO:0007669"/>
    <property type="project" value="UniProtKB-UniRule"/>
</dbReference>
<dbReference type="OrthoDB" id="371718at2157"/>
<keyword evidence="9 10" id="KW-0342">GTP-binding</keyword>
<dbReference type="InterPro" id="IPR005225">
    <property type="entry name" value="Small_GTP-bd"/>
</dbReference>
<dbReference type="GeneID" id="13301973"/>
<feature type="domain" description="Tr-type G" evidence="11">
    <location>
        <begin position="5"/>
        <end position="217"/>
    </location>
</feature>
<accession>A0A5C0XQJ0</accession>
<comment type="similarity">
    <text evidence="10">Belongs to the TRAFAC class translation factor GTPase superfamily. Classic translation factor GTPase family. EF-Tu/EF-1A subfamily.</text>
</comment>
<dbReference type="NCBIfam" id="TIGR00483">
    <property type="entry name" value="EF-1_alpha"/>
    <property type="match status" value="1"/>
</dbReference>
<dbReference type="PROSITE" id="PS51722">
    <property type="entry name" value="G_TR_2"/>
    <property type="match status" value="1"/>
</dbReference>
<dbReference type="PRINTS" id="PR00315">
    <property type="entry name" value="ELONGATNFCT"/>
</dbReference>
<dbReference type="InterPro" id="IPR027417">
    <property type="entry name" value="P-loop_NTPase"/>
</dbReference>
<dbReference type="PANTHER" id="PTHR23115">
    <property type="entry name" value="TRANSLATION FACTOR"/>
    <property type="match status" value="1"/>
</dbReference>
<dbReference type="GO" id="GO:0000287">
    <property type="term" value="F:magnesium ion binding"/>
    <property type="evidence" value="ECO:0007669"/>
    <property type="project" value="UniProtKB-UniRule"/>
</dbReference>
<dbReference type="NCBIfam" id="TIGR00231">
    <property type="entry name" value="small_GTP"/>
    <property type="match status" value="1"/>
</dbReference>
<evidence type="ECO:0000256" key="3">
    <source>
        <dbReference type="ARBA" id="ARBA00022723"/>
    </source>
</evidence>
<evidence type="ECO:0000256" key="1">
    <source>
        <dbReference type="ARBA" id="ARBA00004496"/>
    </source>
</evidence>
<evidence type="ECO:0000256" key="7">
    <source>
        <dbReference type="ARBA" id="ARBA00022842"/>
    </source>
</evidence>
<dbReference type="InterPro" id="IPR004539">
    <property type="entry name" value="Transl_elong_EF1A_euk/arc"/>
</dbReference>
<proteinExistence type="inferred from homology"/>
<dbReference type="PROSITE" id="PS00301">
    <property type="entry name" value="G_TR_1"/>
    <property type="match status" value="1"/>
</dbReference>
<evidence type="ECO:0000313" key="13">
    <source>
        <dbReference type="Proteomes" id="UP000324354"/>
    </source>
</evidence>
<evidence type="ECO:0000256" key="6">
    <source>
        <dbReference type="ARBA" id="ARBA00022801"/>
    </source>
</evidence>
<reference evidence="12 13" key="1">
    <citation type="submission" date="2017-08" db="EMBL/GenBank/DDBJ databases">
        <title>Resequencing and Reannotation of the genome of Pyrococcus furiosus type strain DSM3638.</title>
        <authorList>
            <person name="Reichelt R.M."/>
            <person name="Bunk B."/>
        </authorList>
    </citation>
    <scope>NUCLEOTIDE SEQUENCE [LARGE SCALE GENOMIC DNA]</scope>
    <source>
        <strain evidence="12 13">DSM 3638</strain>
    </source>
</reference>
<dbReference type="RefSeq" id="WP_011012522.1">
    <property type="nucleotide sequence ID" value="NC_003413.1"/>
</dbReference>
<comment type="function">
    <text evidence="10">GTP hydrolase that promotes the GTP-dependent binding of aminoacyl-tRNA to the A-site of ribosomes during protein biosynthesis.</text>
</comment>
<dbReference type="GeneID" id="41713182"/>
<dbReference type="NCBIfam" id="NF008969">
    <property type="entry name" value="PRK12317.1"/>
    <property type="match status" value="1"/>
</dbReference>
<dbReference type="FunFam" id="2.40.30.10:FF:000005">
    <property type="entry name" value="Elongation factor 1-alpha"/>
    <property type="match status" value="1"/>
</dbReference>
<dbReference type="CDD" id="cd03693">
    <property type="entry name" value="EF1_alpha_II"/>
    <property type="match status" value="1"/>
</dbReference>
<keyword evidence="2 10" id="KW-0963">Cytoplasm</keyword>
<evidence type="ECO:0000256" key="4">
    <source>
        <dbReference type="ARBA" id="ARBA00022741"/>
    </source>
</evidence>
<dbReference type="GO" id="GO:0003746">
    <property type="term" value="F:translation elongation factor activity"/>
    <property type="evidence" value="ECO:0007669"/>
    <property type="project" value="UniProtKB-UniRule"/>
</dbReference>
<keyword evidence="3 10" id="KW-0479">Metal-binding</keyword>
<keyword evidence="8 10" id="KW-0648">Protein biosynthesis</keyword>
<dbReference type="Gene3D" id="3.40.50.300">
    <property type="entry name" value="P-loop containing nucleotide triphosphate hydrolases"/>
    <property type="match status" value="1"/>
</dbReference>
<dbReference type="AlphaFoldDB" id="A0A5C0XQJ0"/>
<feature type="binding site" evidence="10">
    <location>
        <position position="21"/>
    </location>
    <ligand>
        <name>Mg(2+)</name>
        <dbReference type="ChEBI" id="CHEBI:18420"/>
    </ligand>
</feature>
<dbReference type="SUPFAM" id="SSF50465">
    <property type="entry name" value="EF-Tu/eEF-1alpha/eIF2-gamma C-terminal domain"/>
    <property type="match status" value="1"/>
</dbReference>
<dbReference type="SMR" id="A0A5C0XQJ0"/>
<evidence type="ECO:0000256" key="5">
    <source>
        <dbReference type="ARBA" id="ARBA00022768"/>
    </source>
</evidence>
<dbReference type="InterPro" id="IPR004161">
    <property type="entry name" value="EFTu-like_2"/>
</dbReference>
<evidence type="ECO:0000313" key="12">
    <source>
        <dbReference type="EMBL" id="QEK79009.1"/>
    </source>
</evidence>
<evidence type="ECO:0000256" key="10">
    <source>
        <dbReference type="HAMAP-Rule" id="MF_00118"/>
    </source>
</evidence>
<name>A0A5C0XQJ0_PYRFU</name>
<dbReference type="KEGG" id="pfu:PF1375"/>
<dbReference type="FunFam" id="2.40.30.10:FF:000003">
    <property type="entry name" value="Elongation factor 1-alpha"/>
    <property type="match status" value="1"/>
</dbReference>
<dbReference type="CDD" id="cd01883">
    <property type="entry name" value="EF1_alpha"/>
    <property type="match status" value="1"/>
</dbReference>
<feature type="binding site" evidence="10">
    <location>
        <begin position="14"/>
        <end position="21"/>
    </location>
    <ligand>
        <name>GTP</name>
        <dbReference type="ChEBI" id="CHEBI:37565"/>
    </ligand>
</feature>
<gene>
    <name evidence="10 12" type="primary">tuf</name>
    <name evidence="12" type="ORF">PFDSM3638_06875</name>
</gene>
<dbReference type="InterPro" id="IPR050100">
    <property type="entry name" value="TRAFAC_GTPase_members"/>
</dbReference>
<dbReference type="HAMAP" id="MF_00118_A">
    <property type="entry name" value="EF_Tu_A"/>
    <property type="match status" value="1"/>
</dbReference>
<feature type="binding site" evidence="10">
    <location>
        <begin position="89"/>
        <end position="93"/>
    </location>
    <ligand>
        <name>GTP</name>
        <dbReference type="ChEBI" id="CHEBI:37565"/>
    </ligand>
</feature>
<dbReference type="InterPro" id="IPR009000">
    <property type="entry name" value="Transl_B-barrel_sf"/>
</dbReference>
<dbReference type="GO" id="GO:0005525">
    <property type="term" value="F:GTP binding"/>
    <property type="evidence" value="ECO:0007669"/>
    <property type="project" value="UniProtKB-UniRule"/>
</dbReference>
<evidence type="ECO:0000256" key="2">
    <source>
        <dbReference type="ARBA" id="ARBA00022490"/>
    </source>
</evidence>
<evidence type="ECO:0000259" key="11">
    <source>
        <dbReference type="PROSITE" id="PS51722"/>
    </source>
</evidence>
<dbReference type="CDD" id="cd03705">
    <property type="entry name" value="EF1_alpha_III"/>
    <property type="match status" value="1"/>
</dbReference>
<dbReference type="Gene3D" id="2.40.30.10">
    <property type="entry name" value="Translation factors"/>
    <property type="match status" value="2"/>
</dbReference>
<evidence type="ECO:0000256" key="8">
    <source>
        <dbReference type="ARBA" id="ARBA00022917"/>
    </source>
</evidence>
<protein>
    <recommendedName>
        <fullName evidence="10">Elongation factor 1-alpha</fullName>
        <shortName evidence="10">EF-1-alpha</shortName>
        <ecNumber evidence="10">3.6.5.3</ecNumber>
    </recommendedName>
    <alternativeName>
        <fullName evidence="10">Elongation factor Tu</fullName>
        <shortName evidence="10">EF-Tu</shortName>
    </alternativeName>
</protein>
<dbReference type="InterPro" id="IPR054696">
    <property type="entry name" value="GTP-eEF1A_C"/>
</dbReference>
<dbReference type="SUPFAM" id="SSF52540">
    <property type="entry name" value="P-loop containing nucleoside triphosphate hydrolases"/>
    <property type="match status" value="1"/>
</dbReference>